<evidence type="ECO:0000313" key="3">
    <source>
        <dbReference type="Proteomes" id="UP001281130"/>
    </source>
</evidence>
<dbReference type="InterPro" id="IPR046913">
    <property type="entry name" value="ABC-3C_CTD7"/>
</dbReference>
<evidence type="ECO:0000313" key="2">
    <source>
        <dbReference type="EMBL" id="MDX5895199.1"/>
    </source>
</evidence>
<evidence type="ECO:0000259" key="1">
    <source>
        <dbReference type="Pfam" id="PF20283"/>
    </source>
</evidence>
<dbReference type="AlphaFoldDB" id="A0AB35T671"/>
<accession>A0AB35T671</accession>
<gene>
    <name evidence="2" type="ORF">SIL72_14320</name>
</gene>
<dbReference type="EMBL" id="JAWXXX010000001">
    <property type="protein sequence ID" value="MDX5895199.1"/>
    <property type="molecule type" value="Genomic_DNA"/>
</dbReference>
<organism evidence="2 3">
    <name type="scientific">Rubrobacter radiotolerans</name>
    <name type="common">Arthrobacter radiotolerans</name>
    <dbReference type="NCBI Taxonomy" id="42256"/>
    <lineage>
        <taxon>Bacteria</taxon>
        <taxon>Bacillati</taxon>
        <taxon>Actinomycetota</taxon>
        <taxon>Rubrobacteria</taxon>
        <taxon>Rubrobacterales</taxon>
        <taxon>Rubrobacteraceae</taxon>
        <taxon>Rubrobacter</taxon>
    </lineage>
</organism>
<dbReference type="RefSeq" id="WP_320073051.1">
    <property type="nucleotide sequence ID" value="NZ_JAWXXX010000001.1"/>
</dbReference>
<reference evidence="2" key="1">
    <citation type="submission" date="2023-11" db="EMBL/GenBank/DDBJ databases">
        <title>MicrobeMod: A computational toolkit for identifying prokaryotic methylation and restriction-modification with nanopore sequencing.</title>
        <authorList>
            <person name="Crits-Christoph A."/>
            <person name="Kang S.C."/>
            <person name="Lee H."/>
            <person name="Ostrov N."/>
        </authorList>
    </citation>
    <scope>NUCLEOTIDE SEQUENCE</scope>
    <source>
        <strain evidence="2">ATCC 51242</strain>
    </source>
</reference>
<dbReference type="Pfam" id="PF20283">
    <property type="entry name" value="CTD7"/>
    <property type="match status" value="1"/>
</dbReference>
<proteinExistence type="predicted"/>
<sequence length="379" mass="43815">MREGKANDQLRLAVEGLDDVSFHQGDSPVQLIQTKHHIDRSASLTNTSGDLWRTLRVWADRARTGLVHPGPVVLVLMTTATAPDGSAAALLRPTEINKDRNEERAHQLLLEAISTSRNKALAEAFQAFRELAVDQRRTLLSAVRILDRAPDIVDVRKEIGKDLDLFVRPEQTGAFADRVEGWWLNRVVAALAGIEERTTSYMDLRTHVRQLRDRFNEEDLPADFPDAIELSVDELAADERVFVEQLRLVAASELRIRKAVGDYWRAYQQRSRWVEDGLLYDHDLERYENVLVDEWQRYFDGIEHRLREDASEDEVRRAGYDLFHRIDTDVDKPIRRNFREGYVQRGTYHGLANDLRVGWHRNFVSHLQHIVNEARQRAS</sequence>
<comment type="caution">
    <text evidence="2">The sequence shown here is derived from an EMBL/GenBank/DDBJ whole genome shotgun (WGS) entry which is preliminary data.</text>
</comment>
<protein>
    <submittedName>
        <fullName evidence="2">ABC-three component system protein</fullName>
    </submittedName>
</protein>
<name>A0AB35T671_RUBRA</name>
<dbReference type="Proteomes" id="UP001281130">
    <property type="component" value="Unassembled WGS sequence"/>
</dbReference>
<feature type="domain" description="ABC-three component systems C-terminal" evidence="1">
    <location>
        <begin position="242"/>
        <end position="366"/>
    </location>
</feature>